<keyword evidence="7" id="KW-0808">Transferase</keyword>
<dbReference type="InterPro" id="IPR003203">
    <property type="entry name" value="CobU/CobP"/>
</dbReference>
<dbReference type="SUPFAM" id="SSF52733">
    <property type="entry name" value="Nicotinate mononucleotide:5,6-dimethylbenzimidazole phosphoribosyltransferase (CobT)"/>
    <property type="match status" value="1"/>
</dbReference>
<dbReference type="Gene3D" id="3.40.50.10210">
    <property type="match status" value="1"/>
</dbReference>
<dbReference type="EMBL" id="JBBJUP010000001">
    <property type="protein sequence ID" value="MEJ8277384.1"/>
    <property type="molecule type" value="Genomic_DNA"/>
</dbReference>
<dbReference type="InterPro" id="IPR027417">
    <property type="entry name" value="P-loop_NTPase"/>
</dbReference>
<evidence type="ECO:0000313" key="11">
    <source>
        <dbReference type="EMBL" id="MEJ8277384.1"/>
    </source>
</evidence>
<dbReference type="Gene3D" id="3.40.50.300">
    <property type="entry name" value="P-loop containing nucleotide triphosphate hydrolases"/>
    <property type="match status" value="1"/>
</dbReference>
<dbReference type="Gene3D" id="1.10.1610.10">
    <property type="match status" value="1"/>
</dbReference>
<evidence type="ECO:0000256" key="4">
    <source>
        <dbReference type="ARBA" id="ARBA00015486"/>
    </source>
</evidence>
<comment type="similarity">
    <text evidence="2">Belongs to the CobT family.</text>
</comment>
<accession>A0ABU8T0A8</accession>
<evidence type="ECO:0000256" key="5">
    <source>
        <dbReference type="ARBA" id="ARBA00022573"/>
    </source>
</evidence>
<evidence type="ECO:0000256" key="2">
    <source>
        <dbReference type="ARBA" id="ARBA00007110"/>
    </source>
</evidence>
<evidence type="ECO:0000256" key="3">
    <source>
        <dbReference type="ARBA" id="ARBA00011991"/>
    </source>
</evidence>
<protein>
    <recommendedName>
        <fullName evidence="4">Nicotinate-nucleotide--dimethylbenzimidazole phosphoribosyltransferase</fullName>
        <ecNumber evidence="3">2.4.2.21</ecNumber>
    </recommendedName>
    <alternativeName>
        <fullName evidence="8">N(1)-alpha-phosphoribosyltransferase</fullName>
    </alternativeName>
</protein>
<sequence length="660" mass="65223">MTPPVELRTLVLGGTRSGKSRHAEDLFGDAPAVRYLATARRVPGDAEWDARIAEHTARRPAGWTTEEVGGTALAEALTRPGPVLVDDLATWLTGVLDDAGAWDAATVPAAVGEAVDGLVAAVAAAPGPLVLVSAETGLGVVPQTRAGRLFRDRLGELNAALARVCGEVVLVVAGRALPLPADAAAAAAGPGTPRAARPVMRARQVGAGSSVTGAPPADPAGAAAEPAPVGGAPAVPAEPGSAGPAVAASSVPEVPGDPAASEVADPAGDVAGTPAGVPGAVVPATGAAAGAVAGASVTDEPDSGVEIVPVAVGRPDTRSRREAVALVERLAAPTGGLGRLGELGVWLASCQGTCPPQPPARPRVVLLAADHGIAANGVSAYPPEVSALRATAAAAGRLPVAVAARAAGATVRTVDVGLVSGAEGAEPGWLVAHGSGRIDREDALSEERATAAWLTGRRLADSEIDAGADVLVPATLAVGATTPAATLVAALTGAEPVAVVGRASGIDDRAWMRKAVAVRDALRRARPYLRDPLGLLRTVGGIDLLVLAGFLARAAERKVPAVLDGLAVGAAALLADELAPGAKDWWLAAQPSTEPAATLVLEQLSLVPVLDLAVRTEDGTAAVTALPLLTTAARLLAETGSAEDTGVVTGDVTAPAGAGR</sequence>
<dbReference type="InterPro" id="IPR003200">
    <property type="entry name" value="Nict_dMeBzImd_PRibTrfase"/>
</dbReference>
<keyword evidence="12" id="KW-1185">Reference proteome</keyword>
<dbReference type="EC" id="2.4.2.21" evidence="3"/>
<evidence type="ECO:0000256" key="8">
    <source>
        <dbReference type="ARBA" id="ARBA00030686"/>
    </source>
</evidence>
<comment type="catalytic activity">
    <reaction evidence="9">
        <text>5,6-dimethylbenzimidazole + nicotinate beta-D-ribonucleotide = alpha-ribazole 5'-phosphate + nicotinate + H(+)</text>
        <dbReference type="Rhea" id="RHEA:11196"/>
        <dbReference type="ChEBI" id="CHEBI:15378"/>
        <dbReference type="ChEBI" id="CHEBI:15890"/>
        <dbReference type="ChEBI" id="CHEBI:32544"/>
        <dbReference type="ChEBI" id="CHEBI:57502"/>
        <dbReference type="ChEBI" id="CHEBI:57918"/>
        <dbReference type="EC" id="2.4.2.21"/>
    </reaction>
</comment>
<evidence type="ECO:0000256" key="1">
    <source>
        <dbReference type="ARBA" id="ARBA00005049"/>
    </source>
</evidence>
<comment type="caution">
    <text evidence="11">The sequence shown here is derived from an EMBL/GenBank/DDBJ whole genome shotgun (WGS) entry which is preliminary data.</text>
</comment>
<evidence type="ECO:0000313" key="12">
    <source>
        <dbReference type="Proteomes" id="UP001364211"/>
    </source>
</evidence>
<dbReference type="Pfam" id="PF02277">
    <property type="entry name" value="DBI_PRT"/>
    <property type="match status" value="1"/>
</dbReference>
<evidence type="ECO:0000256" key="10">
    <source>
        <dbReference type="SAM" id="MobiDB-lite"/>
    </source>
</evidence>
<dbReference type="PANTHER" id="PTHR43463:SF1">
    <property type="entry name" value="NICOTINATE-NUCLEOTIDE--DIMETHYLBENZIMIDAZOLE PHOSPHORIBOSYLTRANSFERASE"/>
    <property type="match status" value="1"/>
</dbReference>
<dbReference type="NCBIfam" id="NF000996">
    <property type="entry name" value="PRK00105.1"/>
    <property type="match status" value="1"/>
</dbReference>
<evidence type="ECO:0000256" key="7">
    <source>
        <dbReference type="ARBA" id="ARBA00022679"/>
    </source>
</evidence>
<dbReference type="Pfam" id="PF02283">
    <property type="entry name" value="CobU"/>
    <property type="match status" value="1"/>
</dbReference>
<dbReference type="GO" id="GO:0016779">
    <property type="term" value="F:nucleotidyltransferase activity"/>
    <property type="evidence" value="ECO:0007669"/>
    <property type="project" value="UniProtKB-KW"/>
</dbReference>
<dbReference type="SUPFAM" id="SSF52540">
    <property type="entry name" value="P-loop containing nucleoside triphosphate hydrolases"/>
    <property type="match status" value="1"/>
</dbReference>
<dbReference type="PANTHER" id="PTHR43463">
    <property type="entry name" value="NICOTINATE-NUCLEOTIDE--DIMETHYLBENZIMIDAZOLE PHOSPHORIBOSYLTRANSFERASE"/>
    <property type="match status" value="1"/>
</dbReference>
<keyword evidence="11" id="KW-0418">Kinase</keyword>
<keyword evidence="5" id="KW-0169">Cobalamin biosynthesis</keyword>
<dbReference type="GO" id="GO:0016301">
    <property type="term" value="F:kinase activity"/>
    <property type="evidence" value="ECO:0007669"/>
    <property type="project" value="UniProtKB-KW"/>
</dbReference>
<evidence type="ECO:0000256" key="6">
    <source>
        <dbReference type="ARBA" id="ARBA00022676"/>
    </source>
</evidence>
<dbReference type="CDD" id="cd02439">
    <property type="entry name" value="DMB-PRT_CobT"/>
    <property type="match status" value="1"/>
</dbReference>
<feature type="region of interest" description="Disordered" evidence="10">
    <location>
        <begin position="205"/>
        <end position="263"/>
    </location>
</feature>
<dbReference type="Proteomes" id="UP001364211">
    <property type="component" value="Unassembled WGS sequence"/>
</dbReference>
<organism evidence="11 12">
    <name type="scientific">Pseudonocardia spirodelae</name>
    <dbReference type="NCBI Taxonomy" id="3133431"/>
    <lineage>
        <taxon>Bacteria</taxon>
        <taxon>Bacillati</taxon>
        <taxon>Actinomycetota</taxon>
        <taxon>Actinomycetes</taxon>
        <taxon>Pseudonocardiales</taxon>
        <taxon>Pseudonocardiaceae</taxon>
        <taxon>Pseudonocardia</taxon>
    </lineage>
</organism>
<feature type="compositionally biased region" description="Low complexity" evidence="10">
    <location>
        <begin position="213"/>
        <end position="256"/>
    </location>
</feature>
<reference evidence="11 12" key="1">
    <citation type="submission" date="2024-03" db="EMBL/GenBank/DDBJ databases">
        <title>Draft genome sequence of Pseudonocardia sp. DW16-2.</title>
        <authorList>
            <person name="Duangmal K."/>
        </authorList>
    </citation>
    <scope>NUCLEOTIDE SEQUENCE [LARGE SCALE GENOMIC DNA]</scope>
    <source>
        <strain evidence="11 12">DW16-2</strain>
    </source>
</reference>
<dbReference type="InterPro" id="IPR023195">
    <property type="entry name" value="Nict_dMeBzImd_PRibTrfase_N"/>
</dbReference>
<keyword evidence="11" id="KW-0548">Nucleotidyltransferase</keyword>
<proteinExistence type="inferred from homology"/>
<evidence type="ECO:0000256" key="9">
    <source>
        <dbReference type="ARBA" id="ARBA00047340"/>
    </source>
</evidence>
<gene>
    <name evidence="11" type="ORF">WJX68_00425</name>
</gene>
<dbReference type="CDD" id="cd00544">
    <property type="entry name" value="CobU"/>
    <property type="match status" value="1"/>
</dbReference>
<comment type="pathway">
    <text evidence="1">Nucleoside biosynthesis; alpha-ribazole biosynthesis; alpha-ribazole from 5,6-dimethylbenzimidazole: step 1/2.</text>
</comment>
<dbReference type="RefSeq" id="WP_340285421.1">
    <property type="nucleotide sequence ID" value="NZ_JBBJUP010000001.1"/>
</dbReference>
<keyword evidence="6" id="KW-0328">Glycosyltransferase</keyword>
<name>A0ABU8T0A8_9PSEU</name>
<dbReference type="InterPro" id="IPR036087">
    <property type="entry name" value="Nict_dMeBzImd_PRibTrfase_sf"/>
</dbReference>